<evidence type="ECO:0000256" key="1">
    <source>
        <dbReference type="ARBA" id="ARBA00008725"/>
    </source>
</evidence>
<dbReference type="Pfam" id="PF12849">
    <property type="entry name" value="PBP_like_2"/>
    <property type="match status" value="1"/>
</dbReference>
<dbReference type="GO" id="GO:0035435">
    <property type="term" value="P:phosphate ion transmembrane transport"/>
    <property type="evidence" value="ECO:0007669"/>
    <property type="project" value="InterPro"/>
</dbReference>
<dbReference type="RefSeq" id="WP_245908431.1">
    <property type="nucleotide sequence ID" value="NZ_PVZG01000012.1"/>
</dbReference>
<comment type="caution">
    <text evidence="8">The sequence shown here is derived from an EMBL/GenBank/DDBJ whole genome shotgun (WGS) entry which is preliminary data.</text>
</comment>
<dbReference type="InterPro" id="IPR005673">
    <property type="entry name" value="ABC_phos-bd_PstS"/>
</dbReference>
<dbReference type="GO" id="GO:0042301">
    <property type="term" value="F:phosphate ion binding"/>
    <property type="evidence" value="ECO:0007669"/>
    <property type="project" value="InterPro"/>
</dbReference>
<feature type="domain" description="PBP" evidence="7">
    <location>
        <begin position="44"/>
        <end position="334"/>
    </location>
</feature>
<dbReference type="InterPro" id="IPR024370">
    <property type="entry name" value="PBP_domain"/>
</dbReference>
<evidence type="ECO:0000313" key="9">
    <source>
        <dbReference type="Proteomes" id="UP000239209"/>
    </source>
</evidence>
<dbReference type="GO" id="GO:0043190">
    <property type="term" value="C:ATP-binding cassette (ABC) transporter complex"/>
    <property type="evidence" value="ECO:0007669"/>
    <property type="project" value="InterPro"/>
</dbReference>
<dbReference type="NCBIfam" id="TIGR00975">
    <property type="entry name" value="3a0107s03"/>
    <property type="match status" value="1"/>
</dbReference>
<feature type="binding site" evidence="5">
    <location>
        <position position="104"/>
    </location>
    <ligand>
        <name>phosphate</name>
        <dbReference type="ChEBI" id="CHEBI:43474"/>
    </ligand>
</feature>
<accession>A0A2T0RX44</accession>
<dbReference type="PIRSF" id="PIRSF002756">
    <property type="entry name" value="PstS"/>
    <property type="match status" value="1"/>
</dbReference>
<organism evidence="8 9">
    <name type="scientific">Pseudosporangium ferrugineum</name>
    <dbReference type="NCBI Taxonomy" id="439699"/>
    <lineage>
        <taxon>Bacteria</taxon>
        <taxon>Bacillati</taxon>
        <taxon>Actinomycetota</taxon>
        <taxon>Actinomycetes</taxon>
        <taxon>Micromonosporales</taxon>
        <taxon>Micromonosporaceae</taxon>
        <taxon>Pseudosporangium</taxon>
    </lineage>
</organism>
<dbReference type="PROSITE" id="PS51257">
    <property type="entry name" value="PROKAR_LIPOPROTEIN"/>
    <property type="match status" value="1"/>
</dbReference>
<evidence type="ECO:0000256" key="4">
    <source>
        <dbReference type="PIRNR" id="PIRNR002756"/>
    </source>
</evidence>
<evidence type="ECO:0000313" key="8">
    <source>
        <dbReference type="EMBL" id="PRY25728.1"/>
    </source>
</evidence>
<dbReference type="Gene3D" id="3.40.190.10">
    <property type="entry name" value="Periplasmic binding protein-like II"/>
    <property type="match status" value="2"/>
</dbReference>
<dbReference type="InterPro" id="IPR050962">
    <property type="entry name" value="Phosphate-bind_PstS"/>
</dbReference>
<feature type="chain" id="PRO_5015741540" description="Phosphate-binding protein" evidence="6">
    <location>
        <begin position="38"/>
        <end position="365"/>
    </location>
</feature>
<dbReference type="PANTHER" id="PTHR42996:SF1">
    <property type="entry name" value="PHOSPHATE-BINDING PROTEIN PSTS"/>
    <property type="match status" value="1"/>
</dbReference>
<gene>
    <name evidence="8" type="ORF">CLV70_11294</name>
</gene>
<feature type="binding site" evidence="5">
    <location>
        <begin position="56"/>
        <end position="58"/>
    </location>
    <ligand>
        <name>phosphate</name>
        <dbReference type="ChEBI" id="CHEBI:43474"/>
    </ligand>
</feature>
<dbReference type="AlphaFoldDB" id="A0A2T0RX44"/>
<keyword evidence="9" id="KW-1185">Reference proteome</keyword>
<sequence length="365" mass="36576">MRARRRPATGTTARRAMAAGVVVMLLAACGTAGPAPAVDGGAGIDCAAGSIAGRGSSAQTTAMHLWIKRYQVACPEASIAYESTGSGAGVARFLAGDGDFAGSDAPLSPRDRARAVARCGGPVLHLPMVAGPIAVVHNVAGSGGLRLRPATLARIFAGTVTVWNDPAVAADNPGAVLPATPIRTVHRSDGSGTTANFTAFLAATAPAQWRAGSGSRWPARGGTAVQGSDGVAEAVARTDGAIGYVERSYADVHHLTTARVGNGAGEFAGLTDEAVALTVGGARVGDALRLDVDYATRAAGAYPIVLVTYEIVCRDGTRPAAVALLGGFLRYAAGEAGQRDAAELGYAPLPAALRARVTAAAGALT</sequence>
<dbReference type="CDD" id="cd13565">
    <property type="entry name" value="PBP2_PstS"/>
    <property type="match status" value="1"/>
</dbReference>
<dbReference type="PANTHER" id="PTHR42996">
    <property type="entry name" value="PHOSPHATE-BINDING PROTEIN PSTS"/>
    <property type="match status" value="1"/>
</dbReference>
<reference evidence="8 9" key="1">
    <citation type="submission" date="2018-03" db="EMBL/GenBank/DDBJ databases">
        <title>Genomic Encyclopedia of Archaeal and Bacterial Type Strains, Phase II (KMG-II): from individual species to whole genera.</title>
        <authorList>
            <person name="Goeker M."/>
        </authorList>
    </citation>
    <scope>NUCLEOTIDE SEQUENCE [LARGE SCALE GENOMIC DNA]</scope>
    <source>
        <strain evidence="8 9">DSM 45348</strain>
    </source>
</reference>
<dbReference type="Proteomes" id="UP000239209">
    <property type="component" value="Unassembled WGS sequence"/>
</dbReference>
<feature type="binding site" evidence="5">
    <location>
        <begin position="191"/>
        <end position="193"/>
    </location>
    <ligand>
        <name>phosphate</name>
        <dbReference type="ChEBI" id="CHEBI:43474"/>
    </ligand>
</feature>
<keyword evidence="6" id="KW-0732">Signal</keyword>
<keyword evidence="3 4" id="KW-0592">Phosphate transport</keyword>
<name>A0A2T0RX44_9ACTN</name>
<keyword evidence="2 4" id="KW-0813">Transport</keyword>
<evidence type="ECO:0000256" key="3">
    <source>
        <dbReference type="ARBA" id="ARBA00022592"/>
    </source>
</evidence>
<feature type="signal peptide" evidence="6">
    <location>
        <begin position="1"/>
        <end position="37"/>
    </location>
</feature>
<proteinExistence type="inferred from homology"/>
<evidence type="ECO:0000259" key="7">
    <source>
        <dbReference type="Pfam" id="PF12849"/>
    </source>
</evidence>
<dbReference type="EMBL" id="PVZG01000012">
    <property type="protein sequence ID" value="PRY25728.1"/>
    <property type="molecule type" value="Genomic_DNA"/>
</dbReference>
<dbReference type="SUPFAM" id="SSF53850">
    <property type="entry name" value="Periplasmic binding protein-like II"/>
    <property type="match status" value="1"/>
</dbReference>
<evidence type="ECO:0000256" key="2">
    <source>
        <dbReference type="ARBA" id="ARBA00022448"/>
    </source>
</evidence>
<feature type="binding site" evidence="5">
    <location>
        <position position="86"/>
    </location>
    <ligand>
        <name>phosphate</name>
        <dbReference type="ChEBI" id="CHEBI:43474"/>
    </ligand>
</feature>
<protein>
    <recommendedName>
        <fullName evidence="4">Phosphate-binding protein</fullName>
    </recommendedName>
</protein>
<evidence type="ECO:0000256" key="6">
    <source>
        <dbReference type="SAM" id="SignalP"/>
    </source>
</evidence>
<comment type="similarity">
    <text evidence="1 4">Belongs to the PstS family.</text>
</comment>
<evidence type="ECO:0000256" key="5">
    <source>
        <dbReference type="PIRSR" id="PIRSR002756-1"/>
    </source>
</evidence>